<dbReference type="FunFam" id="3.40.50.970:FF:000012">
    <property type="entry name" value="Pyruvate:ferredoxin (Flavodoxin) oxidoreductase"/>
    <property type="match status" value="1"/>
</dbReference>
<dbReference type="InterPro" id="IPR009014">
    <property type="entry name" value="Transketo_C/PFOR_II"/>
</dbReference>
<dbReference type="SUPFAM" id="SSF52518">
    <property type="entry name" value="Thiamin diphosphate-binding fold (THDP-binding)"/>
    <property type="match status" value="1"/>
</dbReference>
<evidence type="ECO:0000259" key="4">
    <source>
        <dbReference type="Pfam" id="PF17147"/>
    </source>
</evidence>
<dbReference type="GO" id="GO:0006979">
    <property type="term" value="P:response to oxidative stress"/>
    <property type="evidence" value="ECO:0007669"/>
    <property type="project" value="TreeGrafter"/>
</dbReference>
<dbReference type="Gene3D" id="3.40.50.970">
    <property type="match status" value="1"/>
</dbReference>
<dbReference type="EMBL" id="CP084166">
    <property type="protein sequence ID" value="UJG41002.1"/>
    <property type="molecule type" value="Genomic_DNA"/>
</dbReference>
<name>A0A9Y1BLE3_9ARCH</name>
<dbReference type="InterPro" id="IPR002880">
    <property type="entry name" value="Pyrv_Fd/Flavodoxin_OxRdtase_N"/>
</dbReference>
<organism evidence="5">
    <name type="scientific">Candidatus Heimdallarchaeum aukensis</name>
    <dbReference type="NCBI Taxonomy" id="2876573"/>
    <lineage>
        <taxon>Archaea</taxon>
        <taxon>Promethearchaeati</taxon>
        <taxon>Candidatus Heimdallarchaeota</taxon>
        <taxon>Candidatus Heimdallarchaeia (ex Rinke et al. 2021) (nom. nud.)</taxon>
        <taxon>Candidatus Heimdallarchaeales</taxon>
        <taxon>Candidatus Heimdallarchaeaceae</taxon>
        <taxon>Candidatus Heimdallarchaeum</taxon>
    </lineage>
</organism>
<evidence type="ECO:0000256" key="1">
    <source>
        <dbReference type="ARBA" id="ARBA00011595"/>
    </source>
</evidence>
<accession>A0A9Y1BLE3</accession>
<keyword evidence="2" id="KW-0560">Oxidoreductase</keyword>
<dbReference type="SUPFAM" id="SSF52922">
    <property type="entry name" value="TK C-terminal domain-like"/>
    <property type="match status" value="1"/>
</dbReference>
<sequence>MLKKETYKDMITANQAVALAVVRAKPKVIAAYPISPQTTIVEYLADYCASGDLDAEYVRVESEHSAMTVVAAAQGTGVRTFTTTASQGLAYMHEVVAATGGMRLPVVMFVANRTLMSPGGIWPEYSDTMPERDTAWLQVYVEDNQEVFDMIIQAYKIAEHKDVLLPIMVCGDGYILTHTSDTVEILGEKEVDEFLPQYKSEHAYLDIERPLAQGIIVPPAYHMEAKYQMHMAMRKAKKVIQEVNEEFSKKFGRDYGGLIDTYKLEDAEIALTVVGSTTGTARTVVDELRKKGVKIGLLKIRFFRPFPFEEIRKALENMKAIGVFDRSLSYGSTGQFFGEVRNALYGLNIPIVNFIAGLGGRDIREEDIRTMINKIDELKDKEQPEDPIIFVNTRF</sequence>
<dbReference type="PANTHER" id="PTHR32154">
    <property type="entry name" value="PYRUVATE-FLAVODOXIN OXIDOREDUCTASE-RELATED"/>
    <property type="match status" value="1"/>
</dbReference>
<dbReference type="AlphaFoldDB" id="A0A9Y1BLE3"/>
<reference evidence="5" key="1">
    <citation type="journal article" date="2022" name="Nat. Microbiol.">
        <title>Unique mobile elements and scalable gene flow at the prokaryote-eukaryote boundary revealed by circularized Asgard archaea genomes.</title>
        <authorList>
            <person name="Wu F."/>
            <person name="Speth D.R."/>
            <person name="Philosof A."/>
            <person name="Cremiere A."/>
            <person name="Narayanan A."/>
            <person name="Barco R.A."/>
            <person name="Connon S.A."/>
            <person name="Amend J.P."/>
            <person name="Antoshechkin I.A."/>
            <person name="Orphan V.J."/>
        </authorList>
    </citation>
    <scope>NUCLEOTIDE SEQUENCE</scope>
    <source>
        <strain evidence="5">PM71</strain>
    </source>
</reference>
<dbReference type="CDD" id="cd07034">
    <property type="entry name" value="TPP_PYR_PFOR_IOR-alpha_like"/>
    <property type="match status" value="1"/>
</dbReference>
<protein>
    <submittedName>
        <fullName evidence="5">Pyruvate ferredoxin oxidoreductase</fullName>
    </submittedName>
</protein>
<dbReference type="Proteomes" id="UP001201020">
    <property type="component" value="Chromosome"/>
</dbReference>
<keyword evidence="5" id="KW-0670">Pyruvate</keyword>
<dbReference type="InterPro" id="IPR029061">
    <property type="entry name" value="THDP-binding"/>
</dbReference>
<dbReference type="Pfam" id="PF01855">
    <property type="entry name" value="POR_N"/>
    <property type="match status" value="1"/>
</dbReference>
<proteinExistence type="predicted"/>
<dbReference type="InterPro" id="IPR033412">
    <property type="entry name" value="PFOR_II"/>
</dbReference>
<comment type="subunit">
    <text evidence="1">Heterotetramer of one alpha, one beta, one delta and one gamma chain.</text>
</comment>
<feature type="domain" description="Pyruvate flavodoxin/ferredoxin oxidoreductase pyrimidine binding" evidence="3">
    <location>
        <begin position="20"/>
        <end position="244"/>
    </location>
</feature>
<dbReference type="InterPro" id="IPR050722">
    <property type="entry name" value="Pyruvate:ferred/Flavod_OxRd"/>
</dbReference>
<dbReference type="PANTHER" id="PTHR32154:SF0">
    <property type="entry name" value="PYRUVATE-FLAVODOXIN OXIDOREDUCTASE-RELATED"/>
    <property type="match status" value="1"/>
</dbReference>
<dbReference type="Gene3D" id="3.40.50.920">
    <property type="match status" value="1"/>
</dbReference>
<dbReference type="GO" id="GO:0019752">
    <property type="term" value="P:carboxylic acid metabolic process"/>
    <property type="evidence" value="ECO:0007669"/>
    <property type="project" value="UniProtKB-ARBA"/>
</dbReference>
<evidence type="ECO:0000256" key="2">
    <source>
        <dbReference type="ARBA" id="ARBA00023002"/>
    </source>
</evidence>
<dbReference type="GO" id="GO:0044272">
    <property type="term" value="P:sulfur compound biosynthetic process"/>
    <property type="evidence" value="ECO:0007669"/>
    <property type="project" value="UniProtKB-ARBA"/>
</dbReference>
<gene>
    <name evidence="5" type="primary">porA</name>
    <name evidence="5" type="ORF">K9W45_00745</name>
</gene>
<dbReference type="FunFam" id="3.40.50.920:FF:000010">
    <property type="entry name" value="Pyruvate ferredoxin oxidoreductase, alpha subunit"/>
    <property type="match status" value="1"/>
</dbReference>
<dbReference type="GO" id="GO:0016903">
    <property type="term" value="F:oxidoreductase activity, acting on the aldehyde or oxo group of donors"/>
    <property type="evidence" value="ECO:0007669"/>
    <property type="project" value="UniProtKB-ARBA"/>
</dbReference>
<dbReference type="Pfam" id="PF17147">
    <property type="entry name" value="PFOR_II"/>
    <property type="match status" value="1"/>
</dbReference>
<feature type="domain" description="Pyruvate:ferredoxin oxidoreductase core" evidence="4">
    <location>
        <begin position="267"/>
        <end position="368"/>
    </location>
</feature>
<evidence type="ECO:0000313" key="5">
    <source>
        <dbReference type="EMBL" id="UJG41002.1"/>
    </source>
</evidence>
<evidence type="ECO:0000259" key="3">
    <source>
        <dbReference type="Pfam" id="PF01855"/>
    </source>
</evidence>